<dbReference type="Proteomes" id="UP000191931">
    <property type="component" value="Unassembled WGS sequence"/>
</dbReference>
<dbReference type="CDD" id="cd12913">
    <property type="entry name" value="PDC1_MCP_like"/>
    <property type="match status" value="1"/>
</dbReference>
<evidence type="ECO:0000256" key="8">
    <source>
        <dbReference type="ARBA" id="ARBA00023224"/>
    </source>
</evidence>
<evidence type="ECO:0000256" key="10">
    <source>
        <dbReference type="PROSITE-ProRule" id="PRU00284"/>
    </source>
</evidence>
<keyword evidence="7 11" id="KW-0472">Membrane</keyword>
<evidence type="ECO:0000256" key="4">
    <source>
        <dbReference type="ARBA" id="ARBA00022519"/>
    </source>
</evidence>
<accession>A0A1W1HKK7</accession>
<dbReference type="GO" id="GO:0004888">
    <property type="term" value="F:transmembrane signaling receptor activity"/>
    <property type="evidence" value="ECO:0007669"/>
    <property type="project" value="InterPro"/>
</dbReference>
<dbReference type="AlphaFoldDB" id="A0A1W1HKK7"/>
<evidence type="ECO:0000256" key="7">
    <source>
        <dbReference type="ARBA" id="ARBA00023136"/>
    </source>
</evidence>
<name>A0A1W1HKK7_9BACT</name>
<dbReference type="STRING" id="1246637.MTBBW1_820004"/>
<dbReference type="InterPro" id="IPR000727">
    <property type="entry name" value="T_SNARE_dom"/>
</dbReference>
<dbReference type="GO" id="GO:0005886">
    <property type="term" value="C:plasma membrane"/>
    <property type="evidence" value="ECO:0007669"/>
    <property type="project" value="UniProtKB-SubCell"/>
</dbReference>
<dbReference type="InterPro" id="IPR033479">
    <property type="entry name" value="dCache_1"/>
</dbReference>
<dbReference type="PROSITE" id="PS50192">
    <property type="entry name" value="T_SNARE"/>
    <property type="match status" value="1"/>
</dbReference>
<evidence type="ECO:0000256" key="9">
    <source>
        <dbReference type="ARBA" id="ARBA00029447"/>
    </source>
</evidence>
<evidence type="ECO:0000256" key="11">
    <source>
        <dbReference type="SAM" id="Phobius"/>
    </source>
</evidence>
<dbReference type="Gene3D" id="1.10.8.500">
    <property type="entry name" value="HAMP domain in histidine kinase"/>
    <property type="match status" value="1"/>
</dbReference>
<evidence type="ECO:0000256" key="6">
    <source>
        <dbReference type="ARBA" id="ARBA00022989"/>
    </source>
</evidence>
<sequence length="681" mass="73702">MFNLKLTGKLLISIGTVVIISYIITVSVITRQATDIANKEALSKMAALSREFANQIRVDIENALDTARTLSYSTQNMKKRGSLAKRESILTMMEGILNNNPRYLGIWMVWEPNALDGLDADFQGKTGHTDKGRFIPYWNRVGGVHLEACVELSGEWYTKARDTGKEVIMDPFSYEVGGKTVMLVSVCVPIMLNGKAIGVAGVDFSMDQIAALVADIKPYDTGYAALVTASGMMTAHPNKDLIGKSIDKNYPDKILKAIKEMKTAHVDFTSETTGKDSILTITSITIGATQTPWSILISAPTHRMLEAVYKMRNISIFIASTFLLLLGVLIFFLSRIVFVKPINDVIASLNDISQGNGDLTKRLYVRSRDELGELSELFNLFIGKLQSMIQEISHGVNTLSISSAQLSSISEQMSLESSRTSEKSNTVEAAAEEMTENMTSISAAMEESSINTNTVATAAEEMTATINEIAKNAEVARKISKDAVSQVTDSTQKMNVLGEAARSIGKVVETITDISEQVNLLSLNATIEAARAGEAGKGFAVVANEIKELAKQTSEASMDIKEKIDNIQDSASGSLAGITKISTVINDVNEIISTIATAVEEQSSATREIADNINQASCGIQEVNRNVGQSSTVADQITRDISEVNQSAADITEQSSRVKVSAEELSHLAAALNEMVGRFKV</sequence>
<dbReference type="RefSeq" id="WP_080802754.1">
    <property type="nucleotide sequence ID" value="NZ_LT828543.1"/>
</dbReference>
<dbReference type="SUPFAM" id="SSF58104">
    <property type="entry name" value="Methyl-accepting chemotaxis protein (MCP) signaling domain"/>
    <property type="match status" value="1"/>
</dbReference>
<feature type="domain" description="T-SNARE coiled-coil homology" evidence="13">
    <location>
        <begin position="568"/>
        <end position="630"/>
    </location>
</feature>
<comment type="similarity">
    <text evidence="9">Belongs to the methyl-accepting chemotaxis (MCP) protein family.</text>
</comment>
<keyword evidence="6 11" id="KW-1133">Transmembrane helix</keyword>
<evidence type="ECO:0000313" key="15">
    <source>
        <dbReference type="EMBL" id="SLM32912.1"/>
    </source>
</evidence>
<keyword evidence="8 10" id="KW-0807">Transducer</keyword>
<dbReference type="Pfam" id="PF00672">
    <property type="entry name" value="HAMP"/>
    <property type="match status" value="1"/>
</dbReference>
<dbReference type="CDD" id="cd11386">
    <property type="entry name" value="MCP_signal"/>
    <property type="match status" value="1"/>
</dbReference>
<evidence type="ECO:0000256" key="1">
    <source>
        <dbReference type="ARBA" id="ARBA00004429"/>
    </source>
</evidence>
<dbReference type="InterPro" id="IPR004090">
    <property type="entry name" value="Chemotax_Me-accpt_rcpt"/>
</dbReference>
<feature type="domain" description="Methyl-accepting transducer" evidence="12">
    <location>
        <begin position="409"/>
        <end position="645"/>
    </location>
</feature>
<dbReference type="CDD" id="cd06225">
    <property type="entry name" value="HAMP"/>
    <property type="match status" value="1"/>
</dbReference>
<dbReference type="PANTHER" id="PTHR32089:SF112">
    <property type="entry name" value="LYSOZYME-LIKE PROTEIN-RELATED"/>
    <property type="match status" value="1"/>
</dbReference>
<evidence type="ECO:0000259" key="14">
    <source>
        <dbReference type="PROSITE" id="PS50885"/>
    </source>
</evidence>
<feature type="domain" description="HAMP" evidence="14">
    <location>
        <begin position="336"/>
        <end position="390"/>
    </location>
</feature>
<evidence type="ECO:0000256" key="2">
    <source>
        <dbReference type="ARBA" id="ARBA00022475"/>
    </source>
</evidence>
<dbReference type="PROSITE" id="PS50885">
    <property type="entry name" value="HAMP"/>
    <property type="match status" value="1"/>
</dbReference>
<evidence type="ECO:0000256" key="3">
    <source>
        <dbReference type="ARBA" id="ARBA00022500"/>
    </source>
</evidence>
<comment type="subcellular location">
    <subcellularLocation>
        <location evidence="1">Cell inner membrane</location>
        <topology evidence="1">Multi-pass membrane protein</topology>
    </subcellularLocation>
</comment>
<dbReference type="PROSITE" id="PS50111">
    <property type="entry name" value="CHEMOTAXIS_TRANSDUC_2"/>
    <property type="match status" value="1"/>
</dbReference>
<dbReference type="Pfam" id="PF00015">
    <property type="entry name" value="MCPsignal"/>
    <property type="match status" value="1"/>
</dbReference>
<keyword evidence="3" id="KW-0145">Chemotaxis</keyword>
<reference evidence="15 16" key="1">
    <citation type="submission" date="2017-03" db="EMBL/GenBank/DDBJ databases">
        <authorList>
            <person name="Afonso C.L."/>
            <person name="Miller P.J."/>
            <person name="Scott M.A."/>
            <person name="Spackman E."/>
            <person name="Goraichik I."/>
            <person name="Dimitrov K.M."/>
            <person name="Suarez D.L."/>
            <person name="Swayne D.E."/>
        </authorList>
    </citation>
    <scope>NUCLEOTIDE SEQUENCE [LARGE SCALE GENOMIC DNA]</scope>
    <source>
        <strain evidence="15">PRJEB14757</strain>
    </source>
</reference>
<evidence type="ECO:0000256" key="5">
    <source>
        <dbReference type="ARBA" id="ARBA00022692"/>
    </source>
</evidence>
<protein>
    <submittedName>
        <fullName evidence="15">Putative Related to methyl-accepting chemotaxis protein</fullName>
    </submittedName>
</protein>
<evidence type="ECO:0000313" key="16">
    <source>
        <dbReference type="Proteomes" id="UP000191931"/>
    </source>
</evidence>
<dbReference type="SMART" id="SM00283">
    <property type="entry name" value="MA"/>
    <property type="match status" value="1"/>
</dbReference>
<dbReference type="Gene3D" id="1.10.287.950">
    <property type="entry name" value="Methyl-accepting chemotaxis protein"/>
    <property type="match status" value="1"/>
</dbReference>
<proteinExistence type="inferred from homology"/>
<dbReference type="GO" id="GO:0006935">
    <property type="term" value="P:chemotaxis"/>
    <property type="evidence" value="ECO:0007669"/>
    <property type="project" value="UniProtKB-KW"/>
</dbReference>
<dbReference type="Pfam" id="PF02743">
    <property type="entry name" value="dCache_1"/>
    <property type="match status" value="1"/>
</dbReference>
<dbReference type="OrthoDB" id="9814362at2"/>
<dbReference type="PRINTS" id="PR00260">
    <property type="entry name" value="CHEMTRNSDUCR"/>
</dbReference>
<dbReference type="Gene3D" id="3.30.450.20">
    <property type="entry name" value="PAS domain"/>
    <property type="match status" value="2"/>
</dbReference>
<dbReference type="EMBL" id="FWEV01000328">
    <property type="protein sequence ID" value="SLM32912.1"/>
    <property type="molecule type" value="Genomic_DNA"/>
</dbReference>
<dbReference type="GO" id="GO:0007165">
    <property type="term" value="P:signal transduction"/>
    <property type="evidence" value="ECO:0007669"/>
    <property type="project" value="UniProtKB-KW"/>
</dbReference>
<keyword evidence="4" id="KW-0997">Cell inner membrane</keyword>
<keyword evidence="5 11" id="KW-0812">Transmembrane</keyword>
<organism evidence="15 16">
    <name type="scientific">Desulfamplus magnetovallimortis</name>
    <dbReference type="NCBI Taxonomy" id="1246637"/>
    <lineage>
        <taxon>Bacteria</taxon>
        <taxon>Pseudomonadati</taxon>
        <taxon>Thermodesulfobacteriota</taxon>
        <taxon>Desulfobacteria</taxon>
        <taxon>Desulfobacterales</taxon>
        <taxon>Desulfobacteraceae</taxon>
        <taxon>Desulfamplus</taxon>
    </lineage>
</organism>
<feature type="transmembrane region" description="Helical" evidence="11">
    <location>
        <begin position="6"/>
        <end position="29"/>
    </location>
</feature>
<evidence type="ECO:0000259" key="13">
    <source>
        <dbReference type="PROSITE" id="PS50192"/>
    </source>
</evidence>
<gene>
    <name evidence="15" type="ORF">MTBBW1_820004</name>
</gene>
<feature type="transmembrane region" description="Helical" evidence="11">
    <location>
        <begin position="314"/>
        <end position="338"/>
    </location>
</feature>
<keyword evidence="2" id="KW-1003">Cell membrane</keyword>
<dbReference type="InterPro" id="IPR003660">
    <property type="entry name" value="HAMP_dom"/>
</dbReference>
<dbReference type="InterPro" id="IPR004089">
    <property type="entry name" value="MCPsignal_dom"/>
</dbReference>
<keyword evidence="16" id="KW-1185">Reference proteome</keyword>
<dbReference type="SMART" id="SM00304">
    <property type="entry name" value="HAMP"/>
    <property type="match status" value="2"/>
</dbReference>
<dbReference type="PANTHER" id="PTHR32089">
    <property type="entry name" value="METHYL-ACCEPTING CHEMOTAXIS PROTEIN MCPB"/>
    <property type="match status" value="1"/>
</dbReference>
<dbReference type="CDD" id="cd12912">
    <property type="entry name" value="PDC2_MCP_like"/>
    <property type="match status" value="1"/>
</dbReference>
<evidence type="ECO:0000259" key="12">
    <source>
        <dbReference type="PROSITE" id="PS50111"/>
    </source>
</evidence>